<dbReference type="CDD" id="cd02440">
    <property type="entry name" value="AdoMet_MTases"/>
    <property type="match status" value="1"/>
</dbReference>
<organism evidence="2 3">
    <name type="scientific">Salinivibrio kushneri</name>
    <dbReference type="NCBI Taxonomy" id="1908198"/>
    <lineage>
        <taxon>Bacteria</taxon>
        <taxon>Pseudomonadati</taxon>
        <taxon>Pseudomonadota</taxon>
        <taxon>Gammaproteobacteria</taxon>
        <taxon>Vibrionales</taxon>
        <taxon>Vibrionaceae</taxon>
        <taxon>Salinivibrio</taxon>
    </lineage>
</organism>
<dbReference type="SUPFAM" id="SSF53335">
    <property type="entry name" value="S-adenosyl-L-methionine-dependent methyltransferases"/>
    <property type="match status" value="1"/>
</dbReference>
<evidence type="ECO:0000313" key="2">
    <source>
        <dbReference type="EMBL" id="OOE41957.1"/>
    </source>
</evidence>
<proteinExistence type="predicted"/>
<dbReference type="Proteomes" id="UP000188726">
    <property type="component" value="Unassembled WGS sequence"/>
</dbReference>
<dbReference type="Pfam" id="PF08241">
    <property type="entry name" value="Methyltransf_11"/>
    <property type="match status" value="1"/>
</dbReference>
<evidence type="ECO:0000259" key="1">
    <source>
        <dbReference type="Pfam" id="PF08241"/>
    </source>
</evidence>
<accession>A0AB36K3T9</accession>
<dbReference type="RefSeq" id="WP_077459483.1">
    <property type="nucleotide sequence ID" value="NZ_MUEL01000019.1"/>
</dbReference>
<feature type="domain" description="Methyltransferase type 11" evidence="1">
    <location>
        <begin position="44"/>
        <end position="138"/>
    </location>
</feature>
<dbReference type="InterPro" id="IPR050508">
    <property type="entry name" value="Methyltransf_Superfamily"/>
</dbReference>
<sequence length="210" mass="23450">MITVNKWEAFSDSFEQRNTYVVGQAIIDTVKSRLAGLQNLGVVLELGCGNGTYTRSLLHNATSILATDLSEKMVETTKQRFQGHANVHTDVANCTQLPYSDDQFDTVLMANLLHIIPCRHAALLEAKRVLKPGGRLIVMSMTQYSMGFFQQFGLIYRYIKMYGSKPAGAIKLTPKRTQHYLDAAMFEDVQIEVLGNGVKALYAEAVKARR</sequence>
<dbReference type="PANTHER" id="PTHR42912">
    <property type="entry name" value="METHYLTRANSFERASE"/>
    <property type="match status" value="1"/>
</dbReference>
<gene>
    <name evidence="2" type="ORF">BZG09_15090</name>
</gene>
<dbReference type="AlphaFoldDB" id="A0AB36K3T9"/>
<dbReference type="EMBL" id="MUEO01000054">
    <property type="protein sequence ID" value="OOE41957.1"/>
    <property type="molecule type" value="Genomic_DNA"/>
</dbReference>
<dbReference type="InterPro" id="IPR013216">
    <property type="entry name" value="Methyltransf_11"/>
</dbReference>
<comment type="caution">
    <text evidence="2">The sequence shown here is derived from an EMBL/GenBank/DDBJ whole genome shotgun (WGS) entry which is preliminary data.</text>
</comment>
<name>A0AB36K3T9_9GAMM</name>
<dbReference type="GO" id="GO:0008757">
    <property type="term" value="F:S-adenosylmethionine-dependent methyltransferase activity"/>
    <property type="evidence" value="ECO:0007669"/>
    <property type="project" value="InterPro"/>
</dbReference>
<dbReference type="PANTHER" id="PTHR42912:SF80">
    <property type="entry name" value="METHYLTRANSFERASE DOMAIN-CONTAINING PROTEIN"/>
    <property type="match status" value="1"/>
</dbReference>
<dbReference type="InterPro" id="IPR029063">
    <property type="entry name" value="SAM-dependent_MTases_sf"/>
</dbReference>
<protein>
    <recommendedName>
        <fullName evidence="1">Methyltransferase type 11 domain-containing protein</fullName>
    </recommendedName>
</protein>
<evidence type="ECO:0000313" key="3">
    <source>
        <dbReference type="Proteomes" id="UP000188726"/>
    </source>
</evidence>
<dbReference type="Gene3D" id="3.40.50.150">
    <property type="entry name" value="Vaccinia Virus protein VP39"/>
    <property type="match status" value="1"/>
</dbReference>
<reference evidence="2 3" key="1">
    <citation type="journal article" date="2017" name="Genome Announc.">
        <title>Draft Genome Sequences of Salinivibrio proteolyticus, Salinivibrio sharmensis, Salinivibrio siamensis, Salinivibrio costicola subsp. alcaliphilus, Salinivibrio costicola subsp. vallismortis, and 29 New Isolates Belonging to the Genus Salinivibrio.</title>
        <authorList>
            <person name="Lopez-Hermoso C."/>
            <person name="de la Haba R.R."/>
            <person name="Sanchez-Porro C."/>
            <person name="Bayliss S.C."/>
            <person name="Feil E.J."/>
            <person name="Ventosa A."/>
        </authorList>
    </citation>
    <scope>NUCLEOTIDE SEQUENCE [LARGE SCALE GENOMIC DNA]</scope>
    <source>
        <strain evidence="2 3">IC202</strain>
    </source>
</reference>